<reference evidence="1" key="1">
    <citation type="submission" date="2023-04" db="EMBL/GenBank/DDBJ databases">
        <title>Draft Genome sequencing of Naganishia species isolated from polar environments using Oxford Nanopore Technology.</title>
        <authorList>
            <person name="Leo P."/>
            <person name="Venkateswaran K."/>
        </authorList>
    </citation>
    <scope>NUCLEOTIDE SEQUENCE</scope>
    <source>
        <strain evidence="1">MNA-CCFEE 5425</strain>
    </source>
</reference>
<accession>A0ACC2XDE9</accession>
<dbReference type="EMBL" id="JASBWU010000005">
    <property type="protein sequence ID" value="KAJ9121828.1"/>
    <property type="molecule type" value="Genomic_DNA"/>
</dbReference>
<evidence type="ECO:0000313" key="1">
    <source>
        <dbReference type="EMBL" id="KAJ9121828.1"/>
    </source>
</evidence>
<organism evidence="1 2">
    <name type="scientific">Naganishia vaughanmartiniae</name>
    <dbReference type="NCBI Taxonomy" id="1424756"/>
    <lineage>
        <taxon>Eukaryota</taxon>
        <taxon>Fungi</taxon>
        <taxon>Dikarya</taxon>
        <taxon>Basidiomycota</taxon>
        <taxon>Agaricomycotina</taxon>
        <taxon>Tremellomycetes</taxon>
        <taxon>Filobasidiales</taxon>
        <taxon>Filobasidiaceae</taxon>
        <taxon>Naganishia</taxon>
    </lineage>
</organism>
<evidence type="ECO:0000313" key="2">
    <source>
        <dbReference type="Proteomes" id="UP001243375"/>
    </source>
</evidence>
<name>A0ACC2XDE9_9TREE</name>
<sequence length="375" mass="38580">MGPPHPSAAQQAFYHQQQQQETGTSSASPLLHTSNANAGPIAPPGTLVGQYPQHQQQQQPLPPPGFDPSLHLPLDTSIVTGRLKTEDFPALHGGEAGAVGGGGGGGGGGALAVGAGSGMAGQQGMNMNGQRLPMDGGKTIGGGSSTGTIHPSLRHQQGLSGGSSPSSSSSAVHGNVNGIANGNGRTTIAGGDAGGPSLVPPPGVVGAYSHQQQPPQSAQQSLQPPSQQTLQPPPQQQQQQQQQSPGVLLLKPVHQLVSSPVDKWGLEALLTLIRTGGRDDQLGLQLGDDLSHIGLDMSTTNPLYPTFTSPWQDPDSARSTLLSSAAEEEYKIPACYNVQTPAASTKIGQFSDETLFYAFYTCPLDVLQMEVAAEL</sequence>
<protein>
    <submittedName>
        <fullName evidence="1">Uncharacterized protein</fullName>
    </submittedName>
</protein>
<gene>
    <name evidence="1" type="ORF">QFC22_002451</name>
</gene>
<comment type="caution">
    <text evidence="1">The sequence shown here is derived from an EMBL/GenBank/DDBJ whole genome shotgun (WGS) entry which is preliminary data.</text>
</comment>
<keyword evidence="2" id="KW-1185">Reference proteome</keyword>
<proteinExistence type="predicted"/>
<dbReference type="Proteomes" id="UP001243375">
    <property type="component" value="Unassembled WGS sequence"/>
</dbReference>